<sequence>MDLSENRTNHPNLIVAADAGSCTIGQVIHRQSIIIPSHNPVTQATVHTVSELQHDTFLNLCDHDPELIILATGESIVFPEPDILEPLVKNHIGLEVLDNQAAARTFNVILAESRRVVCLMLIEP</sequence>
<gene>
    <name evidence="1" type="ORF">ACFODZ_14685</name>
</gene>
<dbReference type="EMBL" id="JBHRTS010000008">
    <property type="protein sequence ID" value="MFC3195498.1"/>
    <property type="molecule type" value="Genomic_DNA"/>
</dbReference>
<dbReference type="Pfam" id="PF04430">
    <property type="entry name" value="DUF498"/>
    <property type="match status" value="1"/>
</dbReference>
<comment type="caution">
    <text evidence="1">The sequence shown here is derived from an EMBL/GenBank/DDBJ whole genome shotgun (WGS) entry which is preliminary data.</text>
</comment>
<proteinExistence type="predicted"/>
<dbReference type="SUPFAM" id="SSF64076">
    <property type="entry name" value="MTH938-like"/>
    <property type="match status" value="1"/>
</dbReference>
<organism evidence="1 2">
    <name type="scientific">Marinicella sediminis</name>
    <dbReference type="NCBI Taxonomy" id="1792834"/>
    <lineage>
        <taxon>Bacteria</taxon>
        <taxon>Pseudomonadati</taxon>
        <taxon>Pseudomonadota</taxon>
        <taxon>Gammaproteobacteria</taxon>
        <taxon>Lysobacterales</taxon>
        <taxon>Marinicellaceae</taxon>
        <taxon>Marinicella</taxon>
    </lineage>
</organism>
<evidence type="ECO:0000313" key="2">
    <source>
        <dbReference type="Proteomes" id="UP001595533"/>
    </source>
</evidence>
<name>A0ABV7JBI3_9GAMM</name>
<dbReference type="PANTHER" id="PTHR21192">
    <property type="entry name" value="NUCLEAR PROTEIN E3-3"/>
    <property type="match status" value="1"/>
</dbReference>
<evidence type="ECO:0000313" key="1">
    <source>
        <dbReference type="EMBL" id="MFC3195498.1"/>
    </source>
</evidence>
<accession>A0ABV7JBI3</accession>
<dbReference type="InterPro" id="IPR007523">
    <property type="entry name" value="NDUFAF3/AAMDC"/>
</dbReference>
<dbReference type="Gene3D" id="3.40.1230.10">
    <property type="entry name" value="MTH938-like"/>
    <property type="match status" value="1"/>
</dbReference>
<keyword evidence="2" id="KW-1185">Reference proteome</keyword>
<dbReference type="PANTHER" id="PTHR21192:SF2">
    <property type="entry name" value="NADH DEHYDROGENASE [UBIQUINONE] 1 ALPHA SUBCOMPLEX ASSEMBLY FACTOR 3"/>
    <property type="match status" value="1"/>
</dbReference>
<dbReference type="RefSeq" id="WP_077412592.1">
    <property type="nucleotide sequence ID" value="NZ_JBHRTS010000008.1"/>
</dbReference>
<reference evidence="2" key="1">
    <citation type="journal article" date="2019" name="Int. J. Syst. Evol. Microbiol.">
        <title>The Global Catalogue of Microorganisms (GCM) 10K type strain sequencing project: providing services to taxonomists for standard genome sequencing and annotation.</title>
        <authorList>
            <consortium name="The Broad Institute Genomics Platform"/>
            <consortium name="The Broad Institute Genome Sequencing Center for Infectious Disease"/>
            <person name="Wu L."/>
            <person name="Ma J."/>
        </authorList>
    </citation>
    <scope>NUCLEOTIDE SEQUENCE [LARGE SCALE GENOMIC DNA]</scope>
    <source>
        <strain evidence="2">KCTC 42953</strain>
    </source>
</reference>
<dbReference type="Proteomes" id="UP001595533">
    <property type="component" value="Unassembled WGS sequence"/>
</dbReference>
<protein>
    <submittedName>
        <fullName evidence="1">Mth938-like domain-containing protein</fullName>
    </submittedName>
</protein>
<dbReference type="InterPro" id="IPR036748">
    <property type="entry name" value="MTH938-like_sf"/>
</dbReference>